<proteinExistence type="predicted"/>
<name>A0A1I1XMS0_9RHOB</name>
<dbReference type="Proteomes" id="UP000325289">
    <property type="component" value="Unassembled WGS sequence"/>
</dbReference>
<dbReference type="RefSeq" id="WP_149755906.1">
    <property type="nucleotide sequence ID" value="NZ_FOMS01000006.1"/>
</dbReference>
<sequence length="119" mass="13115">MSEPSDTVNLDVLFRRLAGEMRQLEQDGLRLEGWITGAMKETDEVMPPVSAALQNLDRLLQTLCELGLLFDGLADEIEQPPVLKLDRAIHKVRLRDLSLALTGAAMPCDAPVSGEVDLF</sequence>
<reference evidence="1 2" key="1">
    <citation type="submission" date="2016-10" db="EMBL/GenBank/DDBJ databases">
        <authorList>
            <person name="Varghese N."/>
            <person name="Submissions S."/>
        </authorList>
    </citation>
    <scope>NUCLEOTIDE SEQUENCE [LARGE SCALE GENOMIC DNA]</scope>
    <source>
        <strain evidence="2">YIM D21,KCTC 23444,ACCC 10710</strain>
    </source>
</reference>
<gene>
    <name evidence="1" type="ORF">SAMN04515678_10664</name>
</gene>
<dbReference type="EMBL" id="FOMS01000006">
    <property type="protein sequence ID" value="SFE08627.1"/>
    <property type="molecule type" value="Genomic_DNA"/>
</dbReference>
<dbReference type="OrthoDB" id="7865078at2"/>
<keyword evidence="2" id="KW-1185">Reference proteome</keyword>
<organism evidence="1 2">
    <name type="scientific">Roseivivax sediminis</name>
    <dbReference type="NCBI Taxonomy" id="936889"/>
    <lineage>
        <taxon>Bacteria</taxon>
        <taxon>Pseudomonadati</taxon>
        <taxon>Pseudomonadota</taxon>
        <taxon>Alphaproteobacteria</taxon>
        <taxon>Rhodobacterales</taxon>
        <taxon>Roseobacteraceae</taxon>
        <taxon>Roseivivax</taxon>
    </lineage>
</organism>
<evidence type="ECO:0000313" key="1">
    <source>
        <dbReference type="EMBL" id="SFE08627.1"/>
    </source>
</evidence>
<accession>A0A1I1XMS0</accession>
<protein>
    <submittedName>
        <fullName evidence="1">Uncharacterized protein</fullName>
    </submittedName>
</protein>
<evidence type="ECO:0000313" key="2">
    <source>
        <dbReference type="Proteomes" id="UP000325289"/>
    </source>
</evidence>
<dbReference type="AlphaFoldDB" id="A0A1I1XMS0"/>